<protein>
    <submittedName>
        <fullName evidence="1">Uncharacterized protein</fullName>
    </submittedName>
</protein>
<organism evidence="1 2">
    <name type="scientific">Cirrhinus mrigala</name>
    <name type="common">Mrigala</name>
    <dbReference type="NCBI Taxonomy" id="683832"/>
    <lineage>
        <taxon>Eukaryota</taxon>
        <taxon>Metazoa</taxon>
        <taxon>Chordata</taxon>
        <taxon>Craniata</taxon>
        <taxon>Vertebrata</taxon>
        <taxon>Euteleostomi</taxon>
        <taxon>Actinopterygii</taxon>
        <taxon>Neopterygii</taxon>
        <taxon>Teleostei</taxon>
        <taxon>Ostariophysi</taxon>
        <taxon>Cypriniformes</taxon>
        <taxon>Cyprinidae</taxon>
        <taxon>Labeoninae</taxon>
        <taxon>Labeonini</taxon>
        <taxon>Cirrhinus</taxon>
    </lineage>
</organism>
<sequence>MKFYSLILAETHAEATDTLYDIARFAEPFDLKINIDKTQVLTTDGSLANIYLEGIKIKQ</sequence>
<comment type="caution">
    <text evidence="1">The sequence shown here is derived from an EMBL/GenBank/DDBJ whole genome shotgun (WGS) entry which is preliminary data.</text>
</comment>
<feature type="non-terminal residue" evidence="1">
    <location>
        <position position="59"/>
    </location>
</feature>
<gene>
    <name evidence="1" type="ORF">M9458_020092</name>
</gene>
<dbReference type="AlphaFoldDB" id="A0ABD0QH87"/>
<keyword evidence="2" id="KW-1185">Reference proteome</keyword>
<reference evidence="1 2" key="1">
    <citation type="submission" date="2024-05" db="EMBL/GenBank/DDBJ databases">
        <title>Genome sequencing and assembly of Indian major carp, Cirrhinus mrigala (Hamilton, 1822).</title>
        <authorList>
            <person name="Mohindra V."/>
            <person name="Chowdhury L.M."/>
            <person name="Lal K."/>
            <person name="Jena J.K."/>
        </authorList>
    </citation>
    <scope>NUCLEOTIDE SEQUENCE [LARGE SCALE GENOMIC DNA]</scope>
    <source>
        <strain evidence="1">CM1030</strain>
        <tissue evidence="1">Blood</tissue>
    </source>
</reference>
<evidence type="ECO:0000313" key="1">
    <source>
        <dbReference type="EMBL" id="KAL0184396.1"/>
    </source>
</evidence>
<name>A0ABD0QH87_CIRMR</name>
<dbReference type="Proteomes" id="UP001529510">
    <property type="component" value="Unassembled WGS sequence"/>
</dbReference>
<dbReference type="EMBL" id="JAMKFB020000009">
    <property type="protein sequence ID" value="KAL0184396.1"/>
    <property type="molecule type" value="Genomic_DNA"/>
</dbReference>
<proteinExistence type="predicted"/>
<accession>A0ABD0QH87</accession>
<evidence type="ECO:0000313" key="2">
    <source>
        <dbReference type="Proteomes" id="UP001529510"/>
    </source>
</evidence>